<organism evidence="5 6">
    <name type="scientific">Coccomyxa viridis</name>
    <dbReference type="NCBI Taxonomy" id="1274662"/>
    <lineage>
        <taxon>Eukaryota</taxon>
        <taxon>Viridiplantae</taxon>
        <taxon>Chlorophyta</taxon>
        <taxon>core chlorophytes</taxon>
        <taxon>Trebouxiophyceae</taxon>
        <taxon>Trebouxiophyceae incertae sedis</taxon>
        <taxon>Coccomyxaceae</taxon>
        <taxon>Coccomyxa</taxon>
    </lineage>
</organism>
<dbReference type="InterPro" id="IPR002048">
    <property type="entry name" value="EF_hand_dom"/>
</dbReference>
<dbReference type="Gene3D" id="1.10.238.10">
    <property type="entry name" value="EF-hand"/>
    <property type="match status" value="1"/>
</dbReference>
<protein>
    <submittedName>
        <fullName evidence="5">G4986 protein</fullName>
    </submittedName>
</protein>
<dbReference type="PROSITE" id="PS00018">
    <property type="entry name" value="EF_HAND_1"/>
    <property type="match status" value="3"/>
</dbReference>
<name>A0ABP1FRM7_9CHLO</name>
<feature type="domain" description="EF-hand" evidence="4">
    <location>
        <begin position="86"/>
        <end position="121"/>
    </location>
</feature>
<evidence type="ECO:0000313" key="5">
    <source>
        <dbReference type="EMBL" id="CAL5222595.1"/>
    </source>
</evidence>
<keyword evidence="1" id="KW-0479">Metal-binding</keyword>
<comment type="caution">
    <text evidence="5">The sequence shown here is derived from an EMBL/GenBank/DDBJ whole genome shotgun (WGS) entry which is preliminary data.</text>
</comment>
<feature type="domain" description="EF-hand" evidence="4">
    <location>
        <begin position="127"/>
        <end position="162"/>
    </location>
</feature>
<keyword evidence="3" id="KW-0106">Calcium</keyword>
<proteinExistence type="predicted"/>
<reference evidence="5 6" key="1">
    <citation type="submission" date="2024-06" db="EMBL/GenBank/DDBJ databases">
        <authorList>
            <person name="Kraege A."/>
            <person name="Thomma B."/>
        </authorList>
    </citation>
    <scope>NUCLEOTIDE SEQUENCE [LARGE SCALE GENOMIC DNA]</scope>
</reference>
<dbReference type="SMART" id="SM00054">
    <property type="entry name" value="EFh"/>
    <property type="match status" value="3"/>
</dbReference>
<gene>
    <name evidence="5" type="primary">g4986</name>
    <name evidence="5" type="ORF">VP750_LOCUS4254</name>
</gene>
<keyword evidence="2" id="KW-0677">Repeat</keyword>
<sequence>MGGANSRPSNNGVLTKKELERMQRRIARLANGGSTVAIADMLQLPELSGNVLMEPILRLFDGDRDGNLTEAELIKAVQRLGELQQPDADPCLVIFQLYDTDGDGYVTSQDVLSLLRKTAAKALSENQLQLIVQATIAAHDKDGDGRLSRSEFRSLIAASQQENSSLSAKVA</sequence>
<dbReference type="PROSITE" id="PS50222">
    <property type="entry name" value="EF_HAND_2"/>
    <property type="match status" value="3"/>
</dbReference>
<evidence type="ECO:0000259" key="4">
    <source>
        <dbReference type="PROSITE" id="PS50222"/>
    </source>
</evidence>
<evidence type="ECO:0000256" key="2">
    <source>
        <dbReference type="ARBA" id="ARBA00022737"/>
    </source>
</evidence>
<evidence type="ECO:0000256" key="3">
    <source>
        <dbReference type="ARBA" id="ARBA00022837"/>
    </source>
</evidence>
<evidence type="ECO:0000313" key="6">
    <source>
        <dbReference type="Proteomes" id="UP001497392"/>
    </source>
</evidence>
<dbReference type="EMBL" id="CAXHTA020000007">
    <property type="protein sequence ID" value="CAL5222595.1"/>
    <property type="molecule type" value="Genomic_DNA"/>
</dbReference>
<dbReference type="InterPro" id="IPR011992">
    <property type="entry name" value="EF-hand-dom_pair"/>
</dbReference>
<dbReference type="SUPFAM" id="SSF47473">
    <property type="entry name" value="EF-hand"/>
    <property type="match status" value="1"/>
</dbReference>
<keyword evidence="6" id="KW-1185">Reference proteome</keyword>
<dbReference type="Proteomes" id="UP001497392">
    <property type="component" value="Unassembled WGS sequence"/>
</dbReference>
<dbReference type="PANTHER" id="PTHR45942">
    <property type="entry name" value="PROTEIN PHOSPATASE 3 REGULATORY SUBUNIT B ALPHA ISOFORM TYPE 1"/>
    <property type="match status" value="1"/>
</dbReference>
<feature type="domain" description="EF-hand" evidence="4">
    <location>
        <begin position="56"/>
        <end position="83"/>
    </location>
</feature>
<evidence type="ECO:0000256" key="1">
    <source>
        <dbReference type="ARBA" id="ARBA00022723"/>
    </source>
</evidence>
<dbReference type="CDD" id="cd00051">
    <property type="entry name" value="EFh"/>
    <property type="match status" value="2"/>
</dbReference>
<dbReference type="Pfam" id="PF13202">
    <property type="entry name" value="EF-hand_5"/>
    <property type="match status" value="1"/>
</dbReference>
<dbReference type="Pfam" id="PF13499">
    <property type="entry name" value="EF-hand_7"/>
    <property type="match status" value="1"/>
</dbReference>
<accession>A0ABP1FRM7</accession>
<dbReference type="InterPro" id="IPR018247">
    <property type="entry name" value="EF_Hand_1_Ca_BS"/>
</dbReference>